<feature type="domain" description="EGF-like" evidence="1">
    <location>
        <begin position="124"/>
        <end position="163"/>
    </location>
</feature>
<sequence>MGCQPICIPDCGFGHCVSPNQCECFRGYQKRENRTSCESNCYMRCENGFCANHTTCICQNGYRYDQNTSSCLPICSEDCENGICISPGVCRCFNGYVRRGPKCDGVCEEGCGFYGKCIAPNVCGCSLIEGPVRNFQRCAHGNCNSKGRCRCKEGFVRFIDQCMEPDKVTTYASMRPSRLNQTLLLEFNMLIGRHFMFPFQIPLIY</sequence>
<dbReference type="SMART" id="SM00181">
    <property type="entry name" value="EGF"/>
    <property type="match status" value="4"/>
</dbReference>
<reference evidence="2" key="1">
    <citation type="submission" date="2015-06" db="EMBL/GenBank/DDBJ databases">
        <authorList>
            <person name="Hoefler B.C."/>
            <person name="Straight P.D."/>
        </authorList>
    </citation>
    <scope>NUCLEOTIDE SEQUENCE</scope>
</reference>
<organism evidence="2">
    <name type="scientific">Bactrocera latifrons</name>
    <name type="common">Malaysian fruit fly</name>
    <name type="synonym">Chaetodacus latifrons</name>
    <dbReference type="NCBI Taxonomy" id="174628"/>
    <lineage>
        <taxon>Eukaryota</taxon>
        <taxon>Metazoa</taxon>
        <taxon>Ecdysozoa</taxon>
        <taxon>Arthropoda</taxon>
        <taxon>Hexapoda</taxon>
        <taxon>Insecta</taxon>
        <taxon>Pterygota</taxon>
        <taxon>Neoptera</taxon>
        <taxon>Endopterygota</taxon>
        <taxon>Diptera</taxon>
        <taxon>Brachycera</taxon>
        <taxon>Muscomorpha</taxon>
        <taxon>Tephritoidea</taxon>
        <taxon>Tephritidae</taxon>
        <taxon>Bactrocera</taxon>
        <taxon>Bactrocera</taxon>
    </lineage>
</organism>
<dbReference type="FunFam" id="2.10.25.10:FF:000701">
    <property type="entry name" value="tenascin isoform X1"/>
    <property type="match status" value="1"/>
</dbReference>
<proteinExistence type="predicted"/>
<dbReference type="InterPro" id="IPR053255">
    <property type="entry name" value="EGF-like_domain"/>
</dbReference>
<gene>
    <name evidence="2" type="primary">TNXB_5</name>
    <name evidence="2" type="ORF">c0_g1_i1</name>
</gene>
<dbReference type="InterPro" id="IPR009030">
    <property type="entry name" value="Growth_fac_rcpt_cys_sf"/>
</dbReference>
<evidence type="ECO:0000259" key="1">
    <source>
        <dbReference type="SMART" id="SM00181"/>
    </source>
</evidence>
<dbReference type="InterPro" id="IPR000742">
    <property type="entry name" value="EGF"/>
</dbReference>
<dbReference type="PANTHER" id="PTHR24047">
    <property type="entry name" value="FI01909P-RELATED"/>
    <property type="match status" value="1"/>
</dbReference>
<dbReference type="AlphaFoldDB" id="A0A0K8W9I8"/>
<accession>A0A0K8W9I8</accession>
<dbReference type="PANTHER" id="PTHR24047:SF32">
    <property type="entry name" value="FI01909P-RELATED"/>
    <property type="match status" value="1"/>
</dbReference>
<name>A0A0K8W9I8_BACLA</name>
<dbReference type="Gene3D" id="2.10.25.10">
    <property type="entry name" value="Laminin"/>
    <property type="match status" value="3"/>
</dbReference>
<feature type="domain" description="EGF-like" evidence="1">
    <location>
        <begin position="74"/>
        <end position="108"/>
    </location>
</feature>
<feature type="domain" description="EGF-like" evidence="1">
    <location>
        <begin position="40"/>
        <end position="72"/>
    </location>
</feature>
<dbReference type="OrthoDB" id="10060424at2759"/>
<feature type="domain" description="EGF-like" evidence="1">
    <location>
        <begin position="2"/>
        <end position="38"/>
    </location>
</feature>
<evidence type="ECO:0000313" key="2">
    <source>
        <dbReference type="EMBL" id="JAI47717.1"/>
    </source>
</evidence>
<protein>
    <submittedName>
        <fullName evidence="2">Tenascin-X</fullName>
    </submittedName>
</protein>
<dbReference type="EMBL" id="GDHF01004597">
    <property type="protein sequence ID" value="JAI47717.1"/>
    <property type="molecule type" value="Transcribed_RNA"/>
</dbReference>
<dbReference type="SUPFAM" id="SSF57184">
    <property type="entry name" value="Growth factor receptor domain"/>
    <property type="match status" value="1"/>
</dbReference>